<evidence type="ECO:0000313" key="1">
    <source>
        <dbReference type="EMBL" id="KAG6941382.1"/>
    </source>
</evidence>
<reference evidence="1" key="1">
    <citation type="submission" date="2021-01" db="EMBL/GenBank/DDBJ databases">
        <title>Phytophthora aleatoria, a newly-described species from Pinus radiata is distinct from Phytophthora cactorum isolates based on comparative genomics.</title>
        <authorList>
            <person name="Mcdougal R."/>
            <person name="Panda P."/>
            <person name="Williams N."/>
            <person name="Studholme D.J."/>
        </authorList>
    </citation>
    <scope>NUCLEOTIDE SEQUENCE</scope>
    <source>
        <strain evidence="1">NZFS 3830</strain>
    </source>
</reference>
<organism evidence="1 2">
    <name type="scientific">Phytophthora cactorum</name>
    <dbReference type="NCBI Taxonomy" id="29920"/>
    <lineage>
        <taxon>Eukaryota</taxon>
        <taxon>Sar</taxon>
        <taxon>Stramenopiles</taxon>
        <taxon>Oomycota</taxon>
        <taxon>Peronosporomycetes</taxon>
        <taxon>Peronosporales</taxon>
        <taxon>Peronosporaceae</taxon>
        <taxon>Phytophthora</taxon>
    </lineage>
</organism>
<name>A0A8T1TIQ0_9STRA</name>
<dbReference type="OrthoDB" id="10347338at2759"/>
<dbReference type="VEuPathDB" id="FungiDB:PC110_g19458"/>
<dbReference type="Proteomes" id="UP000688947">
    <property type="component" value="Unassembled WGS sequence"/>
</dbReference>
<comment type="caution">
    <text evidence="1">The sequence shown here is derived from an EMBL/GenBank/DDBJ whole genome shotgun (WGS) entry which is preliminary data.</text>
</comment>
<protein>
    <submittedName>
        <fullName evidence="1">Uncharacterized protein</fullName>
    </submittedName>
</protein>
<proteinExistence type="predicted"/>
<gene>
    <name evidence="1" type="ORF">JG687_00019685</name>
</gene>
<sequence length="123" mass="13544">MITLERTLSVGTARFKASWNFSLILKNSSQDTTGTSYGWRGAPTIDDVFHAIENNDIQSGKGEALTTIPLPDLFDKEKLALLKVAINEIYGEDEVTMLKQIAMKVNLASNSTGFVVKDEATYL</sequence>
<evidence type="ECO:0000313" key="2">
    <source>
        <dbReference type="Proteomes" id="UP000688947"/>
    </source>
</evidence>
<accession>A0A8T1TIQ0</accession>
<dbReference type="AlphaFoldDB" id="A0A8T1TIQ0"/>
<dbReference type="EMBL" id="JAENGZ010003592">
    <property type="protein sequence ID" value="KAG6941382.1"/>
    <property type="molecule type" value="Genomic_DNA"/>
</dbReference>